<dbReference type="OrthoDB" id="6431754at2759"/>
<reference evidence="1 3" key="1">
    <citation type="journal article" date="2014" name="BMC Genomics">
        <title>Genome sequence of Anopheles sinensis provides insight into genetics basis of mosquito competence for malaria parasites.</title>
        <authorList>
            <person name="Zhou D."/>
            <person name="Zhang D."/>
            <person name="Ding G."/>
            <person name="Shi L."/>
            <person name="Hou Q."/>
            <person name="Ye Y."/>
            <person name="Xu Y."/>
            <person name="Zhou H."/>
            <person name="Xiong C."/>
            <person name="Li S."/>
            <person name="Yu J."/>
            <person name="Hong S."/>
            <person name="Yu X."/>
            <person name="Zou P."/>
            <person name="Chen C."/>
            <person name="Chang X."/>
            <person name="Wang W."/>
            <person name="Lv Y."/>
            <person name="Sun Y."/>
            <person name="Ma L."/>
            <person name="Shen B."/>
            <person name="Zhu C."/>
        </authorList>
    </citation>
    <scope>NUCLEOTIDE SEQUENCE [LARGE SCALE GENOMIC DNA]</scope>
</reference>
<evidence type="ECO:0000313" key="1">
    <source>
        <dbReference type="EMBL" id="KFB41623.1"/>
    </source>
</evidence>
<reference evidence="2" key="2">
    <citation type="submission" date="2020-05" db="UniProtKB">
        <authorList>
            <consortium name="EnsemblMetazoa"/>
        </authorList>
    </citation>
    <scope>IDENTIFICATION</scope>
</reference>
<dbReference type="Proteomes" id="UP000030765">
    <property type="component" value="Unassembled WGS sequence"/>
</dbReference>
<dbReference type="VEuPathDB" id="VectorBase:ASIC009243"/>
<dbReference type="EMBL" id="ATLV01016828">
    <property type="status" value="NOT_ANNOTATED_CDS"/>
    <property type="molecule type" value="Genomic_DNA"/>
</dbReference>
<organism evidence="1">
    <name type="scientific">Anopheles sinensis</name>
    <name type="common">Mosquito</name>
    <dbReference type="NCBI Taxonomy" id="74873"/>
    <lineage>
        <taxon>Eukaryota</taxon>
        <taxon>Metazoa</taxon>
        <taxon>Ecdysozoa</taxon>
        <taxon>Arthropoda</taxon>
        <taxon>Hexapoda</taxon>
        <taxon>Insecta</taxon>
        <taxon>Pterygota</taxon>
        <taxon>Neoptera</taxon>
        <taxon>Endopterygota</taxon>
        <taxon>Diptera</taxon>
        <taxon>Nematocera</taxon>
        <taxon>Culicoidea</taxon>
        <taxon>Culicidae</taxon>
        <taxon>Anophelinae</taxon>
        <taxon>Anopheles</taxon>
    </lineage>
</organism>
<keyword evidence="3" id="KW-1185">Reference proteome</keyword>
<name>A0A084VUH9_ANOSI</name>
<accession>A0A084VUH9</accession>
<dbReference type="EnsemblMetazoa" id="ASIC009243-RA">
    <property type="protein sequence ID" value="ASIC009243-PA"/>
    <property type="gene ID" value="ASIC009243"/>
</dbReference>
<sequence length="68" mass="7640">MQFPCFSDCSCSGKNHCSFVFSQDHPFAVVWKEGTVRIKYICMEATLKGVKYSCVPDVVASEKKPRTS</sequence>
<protein>
    <submittedName>
        <fullName evidence="1 2">Uncharacterized protein</fullName>
    </submittedName>
</protein>
<dbReference type="AlphaFoldDB" id="A0A084VUH9"/>
<proteinExistence type="predicted"/>
<evidence type="ECO:0000313" key="3">
    <source>
        <dbReference type="Proteomes" id="UP000030765"/>
    </source>
</evidence>
<dbReference type="EMBL" id="KE525120">
    <property type="protein sequence ID" value="KFB41623.1"/>
    <property type="molecule type" value="Genomic_DNA"/>
</dbReference>
<dbReference type="VEuPathDB" id="VectorBase:ASIS004780"/>
<evidence type="ECO:0000313" key="2">
    <source>
        <dbReference type="EnsemblMetazoa" id="ASIC009243-PA"/>
    </source>
</evidence>
<gene>
    <name evidence="1" type="ORF">ZHAS_00009243</name>
</gene>